<comment type="caution">
    <text evidence="1">The sequence shown here is derived from an EMBL/GenBank/DDBJ whole genome shotgun (WGS) entry which is preliminary data.</text>
</comment>
<name>A0A4Y1Z9F8_9BACL</name>
<gene>
    <name evidence="1" type="ORF">NBRC111894_1190</name>
</gene>
<sequence length="77" mass="8647">MTRQLLACRGRTASLLRQGRNLRGLAGTHQLSAIPQAPEHLRFDPWPRHWSIGLKTGQNHVLSLPVKKTTCNQAAFH</sequence>
<organism evidence="1 2">
    <name type="scientific">Sporolactobacillus inulinus</name>
    <dbReference type="NCBI Taxonomy" id="2078"/>
    <lineage>
        <taxon>Bacteria</taxon>
        <taxon>Bacillati</taxon>
        <taxon>Bacillota</taxon>
        <taxon>Bacilli</taxon>
        <taxon>Bacillales</taxon>
        <taxon>Sporolactobacillaceae</taxon>
        <taxon>Sporolactobacillus</taxon>
    </lineage>
</organism>
<reference evidence="1 2" key="1">
    <citation type="submission" date="2017-11" db="EMBL/GenBank/DDBJ databases">
        <title>Draft Genome Sequence of Sporolactobacillus inulinus NBRC 111894 Isolated from Koso, a Japanese Sugar-Vegetable Fermented Beverage.</title>
        <authorList>
            <person name="Chiou T.Y."/>
            <person name="Oshima K."/>
            <person name="Suda W."/>
            <person name="Hattori M."/>
            <person name="Takahashi T."/>
        </authorList>
    </citation>
    <scope>NUCLEOTIDE SEQUENCE [LARGE SCALE GENOMIC DNA]</scope>
    <source>
        <strain evidence="1 2">NBRC111894</strain>
    </source>
</reference>
<proteinExistence type="predicted"/>
<evidence type="ECO:0000313" key="2">
    <source>
        <dbReference type="Proteomes" id="UP000319716"/>
    </source>
</evidence>
<dbReference type="Proteomes" id="UP000319716">
    <property type="component" value="Unassembled WGS sequence"/>
</dbReference>
<evidence type="ECO:0000313" key="1">
    <source>
        <dbReference type="EMBL" id="GAY75636.1"/>
    </source>
</evidence>
<dbReference type="EMBL" id="BEXB01000007">
    <property type="protein sequence ID" value="GAY75636.1"/>
    <property type="molecule type" value="Genomic_DNA"/>
</dbReference>
<protein>
    <submittedName>
        <fullName evidence="1">Uncharacterized protein</fullName>
    </submittedName>
</protein>
<dbReference type="AlphaFoldDB" id="A0A4Y1Z9F8"/>
<accession>A0A4Y1Z9F8</accession>